<sequence>MRAASHDDATIATRTATAVYYLDLIASRRWFSFEHHILRDGDSKLKQLAQVIASVPDFHGMSLLHAIVRHRPPLSILSRVIEMHPEMVDAEDSFGRTALHVAASTNDISAIQFLAAIGPQSCVVQDIDEKTPLHILCDTSAILFEGDDRRKRPPTFEMVMALLSPNMNSVVIEDSNEANALSTPF</sequence>
<keyword evidence="1" id="KW-0040">ANK repeat</keyword>
<feature type="repeat" description="ANK" evidence="1">
    <location>
        <begin position="94"/>
        <end position="126"/>
    </location>
</feature>
<dbReference type="AlphaFoldDB" id="K0S5B6"/>
<protein>
    <submittedName>
        <fullName evidence="2">Uncharacterized protein</fullName>
    </submittedName>
</protein>
<dbReference type="InterPro" id="IPR002110">
    <property type="entry name" value="Ankyrin_rpt"/>
</dbReference>
<evidence type="ECO:0000313" key="2">
    <source>
        <dbReference type="EMBL" id="EJK61243.1"/>
    </source>
</evidence>
<organism evidence="2 3">
    <name type="scientific">Thalassiosira oceanica</name>
    <name type="common">Marine diatom</name>
    <dbReference type="NCBI Taxonomy" id="159749"/>
    <lineage>
        <taxon>Eukaryota</taxon>
        <taxon>Sar</taxon>
        <taxon>Stramenopiles</taxon>
        <taxon>Ochrophyta</taxon>
        <taxon>Bacillariophyta</taxon>
        <taxon>Coscinodiscophyceae</taxon>
        <taxon>Thalassiosirophycidae</taxon>
        <taxon>Thalassiosirales</taxon>
        <taxon>Thalassiosiraceae</taxon>
        <taxon>Thalassiosira</taxon>
    </lineage>
</organism>
<dbReference type="EMBL" id="AGNL01020254">
    <property type="protein sequence ID" value="EJK61243.1"/>
    <property type="molecule type" value="Genomic_DNA"/>
</dbReference>
<dbReference type="Gene3D" id="1.25.40.20">
    <property type="entry name" value="Ankyrin repeat-containing domain"/>
    <property type="match status" value="1"/>
</dbReference>
<evidence type="ECO:0000313" key="3">
    <source>
        <dbReference type="Proteomes" id="UP000266841"/>
    </source>
</evidence>
<dbReference type="Pfam" id="PF12796">
    <property type="entry name" value="Ank_2"/>
    <property type="match status" value="1"/>
</dbReference>
<dbReference type="PROSITE" id="PS50088">
    <property type="entry name" value="ANK_REPEAT"/>
    <property type="match status" value="1"/>
</dbReference>
<dbReference type="Proteomes" id="UP000266841">
    <property type="component" value="Unassembled WGS sequence"/>
</dbReference>
<evidence type="ECO:0000256" key="1">
    <source>
        <dbReference type="PROSITE-ProRule" id="PRU00023"/>
    </source>
</evidence>
<keyword evidence="3" id="KW-1185">Reference proteome</keyword>
<dbReference type="OrthoDB" id="20872at2759"/>
<reference evidence="2 3" key="1">
    <citation type="journal article" date="2012" name="Genome Biol.">
        <title>Genome and low-iron response of an oceanic diatom adapted to chronic iron limitation.</title>
        <authorList>
            <person name="Lommer M."/>
            <person name="Specht M."/>
            <person name="Roy A.S."/>
            <person name="Kraemer L."/>
            <person name="Andreson R."/>
            <person name="Gutowska M.A."/>
            <person name="Wolf J."/>
            <person name="Bergner S.V."/>
            <person name="Schilhabel M.B."/>
            <person name="Klostermeier U.C."/>
            <person name="Beiko R.G."/>
            <person name="Rosenstiel P."/>
            <person name="Hippler M."/>
            <person name="Laroche J."/>
        </authorList>
    </citation>
    <scope>NUCLEOTIDE SEQUENCE [LARGE SCALE GENOMIC DNA]</scope>
    <source>
        <strain evidence="2 3">CCMP1005</strain>
    </source>
</reference>
<proteinExistence type="predicted"/>
<gene>
    <name evidence="2" type="ORF">THAOC_18307</name>
</gene>
<comment type="caution">
    <text evidence="2">The sequence shown here is derived from an EMBL/GenBank/DDBJ whole genome shotgun (WGS) entry which is preliminary data.</text>
</comment>
<dbReference type="InterPro" id="IPR036770">
    <property type="entry name" value="Ankyrin_rpt-contain_sf"/>
</dbReference>
<accession>K0S5B6</accession>
<dbReference type="SUPFAM" id="SSF48403">
    <property type="entry name" value="Ankyrin repeat"/>
    <property type="match status" value="1"/>
</dbReference>
<name>K0S5B6_THAOC</name>